<accession>A0A6G0X7Y7</accession>
<organism evidence="1 2">
    <name type="scientific">Aphanomyces euteiches</name>
    <dbReference type="NCBI Taxonomy" id="100861"/>
    <lineage>
        <taxon>Eukaryota</taxon>
        <taxon>Sar</taxon>
        <taxon>Stramenopiles</taxon>
        <taxon>Oomycota</taxon>
        <taxon>Saprolegniomycetes</taxon>
        <taxon>Saprolegniales</taxon>
        <taxon>Verrucalvaceae</taxon>
        <taxon>Aphanomyces</taxon>
    </lineage>
</organism>
<dbReference type="EMBL" id="VJMJ01000090">
    <property type="protein sequence ID" value="KAF0736086.1"/>
    <property type="molecule type" value="Genomic_DNA"/>
</dbReference>
<protein>
    <recommendedName>
        <fullName evidence="3">START domain-containing protein</fullName>
    </recommendedName>
</protein>
<proteinExistence type="predicted"/>
<evidence type="ECO:0008006" key="3">
    <source>
        <dbReference type="Google" id="ProtNLM"/>
    </source>
</evidence>
<dbReference type="AlphaFoldDB" id="A0A6G0X7Y7"/>
<gene>
    <name evidence="1" type="ORF">Ae201684_007672</name>
</gene>
<dbReference type="Proteomes" id="UP000481153">
    <property type="component" value="Unassembled WGS sequence"/>
</dbReference>
<comment type="caution">
    <text evidence="1">The sequence shown here is derived from an EMBL/GenBank/DDBJ whole genome shotgun (WGS) entry which is preliminary data.</text>
</comment>
<reference evidence="1 2" key="1">
    <citation type="submission" date="2019-07" db="EMBL/GenBank/DDBJ databases">
        <title>Genomics analysis of Aphanomyces spp. identifies a new class of oomycete effector associated with host adaptation.</title>
        <authorList>
            <person name="Gaulin E."/>
        </authorList>
    </citation>
    <scope>NUCLEOTIDE SEQUENCE [LARGE SCALE GENOMIC DNA]</scope>
    <source>
        <strain evidence="1 2">ATCC 201684</strain>
    </source>
</reference>
<sequence length="178" mass="20487">MPRQTLEIVDAYTVYQTFKNTGNNVVVHANVIYKYYVEMDREVVVWRSVLEDELMPHMKEGSVQNKWGWLVVAPTKDATSCRLTYLHQVSPLNQNKQLGYAGLVKVKKVLKEKYGFIQPPEIPGTFPGGAVNEEVVLPIQFASRAFVERDKALEWTLKRVIDNIVFDFQQINQSPTRN</sequence>
<evidence type="ECO:0000313" key="2">
    <source>
        <dbReference type="Proteomes" id="UP000481153"/>
    </source>
</evidence>
<name>A0A6G0X7Y7_9STRA</name>
<keyword evidence="2" id="KW-1185">Reference proteome</keyword>
<dbReference type="VEuPathDB" id="FungiDB:AeMF1_005961"/>
<evidence type="ECO:0000313" key="1">
    <source>
        <dbReference type="EMBL" id="KAF0736086.1"/>
    </source>
</evidence>